<dbReference type="PROSITE" id="PS51257">
    <property type="entry name" value="PROKAR_LIPOPROTEIN"/>
    <property type="match status" value="1"/>
</dbReference>
<dbReference type="STRING" id="74873.A0A084W8I7"/>
<proteinExistence type="inferred from homology"/>
<name>A0A084W8I7_ANOSI</name>
<evidence type="ECO:0000256" key="6">
    <source>
        <dbReference type="ARBA" id="ARBA00024195"/>
    </source>
</evidence>
<dbReference type="PROSITE" id="PS00134">
    <property type="entry name" value="TRYPSIN_HIS"/>
    <property type="match status" value="1"/>
</dbReference>
<feature type="chain" id="PRO_5001784506" evidence="8">
    <location>
        <begin position="20"/>
        <end position="268"/>
    </location>
</feature>
<dbReference type="EnsemblMetazoa" id="ASIC014525-RA">
    <property type="protein sequence ID" value="ASIC014525-PA"/>
    <property type="gene ID" value="ASIC014525"/>
</dbReference>
<dbReference type="OMA" id="RMICADL"/>
<reference evidence="10 12" key="1">
    <citation type="journal article" date="2014" name="BMC Genomics">
        <title>Genome sequence of Anopheles sinensis provides insight into genetics basis of mosquito competence for malaria parasites.</title>
        <authorList>
            <person name="Zhou D."/>
            <person name="Zhang D."/>
            <person name="Ding G."/>
            <person name="Shi L."/>
            <person name="Hou Q."/>
            <person name="Ye Y."/>
            <person name="Xu Y."/>
            <person name="Zhou H."/>
            <person name="Xiong C."/>
            <person name="Li S."/>
            <person name="Yu J."/>
            <person name="Hong S."/>
            <person name="Yu X."/>
            <person name="Zou P."/>
            <person name="Chen C."/>
            <person name="Chang X."/>
            <person name="Wang W."/>
            <person name="Lv Y."/>
            <person name="Sun Y."/>
            <person name="Ma L."/>
            <person name="Shen B."/>
            <person name="Zhu C."/>
        </authorList>
    </citation>
    <scope>NUCLEOTIDE SEQUENCE [LARGE SCALE GENOMIC DNA]</scope>
</reference>
<evidence type="ECO:0000313" key="12">
    <source>
        <dbReference type="Proteomes" id="UP000030765"/>
    </source>
</evidence>
<dbReference type="EMBL" id="ATLV01021440">
    <property type="status" value="NOT_ANNOTATED_CDS"/>
    <property type="molecule type" value="Genomic_DNA"/>
</dbReference>
<dbReference type="InterPro" id="IPR018114">
    <property type="entry name" value="TRYPSIN_HIS"/>
</dbReference>
<dbReference type="InterPro" id="IPR043504">
    <property type="entry name" value="Peptidase_S1_PA_chymotrypsin"/>
</dbReference>
<dbReference type="AlphaFoldDB" id="A0A084W8I7"/>
<dbReference type="PROSITE" id="PS50240">
    <property type="entry name" value="TRYPSIN_DOM"/>
    <property type="match status" value="1"/>
</dbReference>
<keyword evidence="4 7" id="KW-0720">Serine protease</keyword>
<evidence type="ECO:0000256" key="8">
    <source>
        <dbReference type="SAM" id="SignalP"/>
    </source>
</evidence>
<keyword evidence="2" id="KW-0222">Digestion</keyword>
<evidence type="ECO:0000256" key="1">
    <source>
        <dbReference type="ARBA" id="ARBA00022670"/>
    </source>
</evidence>
<keyword evidence="12" id="KW-1185">Reference proteome</keyword>
<dbReference type="GO" id="GO:0004252">
    <property type="term" value="F:serine-type endopeptidase activity"/>
    <property type="evidence" value="ECO:0007669"/>
    <property type="project" value="InterPro"/>
</dbReference>
<evidence type="ECO:0000256" key="2">
    <source>
        <dbReference type="ARBA" id="ARBA00022757"/>
    </source>
</evidence>
<dbReference type="CDD" id="cd00190">
    <property type="entry name" value="Tryp_SPc"/>
    <property type="match status" value="1"/>
</dbReference>
<accession>A0A084W8I7</accession>
<dbReference type="PANTHER" id="PTHR24276">
    <property type="entry name" value="POLYSERASE-RELATED"/>
    <property type="match status" value="1"/>
</dbReference>
<evidence type="ECO:0000256" key="4">
    <source>
        <dbReference type="ARBA" id="ARBA00022825"/>
    </source>
</evidence>
<evidence type="ECO:0000259" key="9">
    <source>
        <dbReference type="PROSITE" id="PS50240"/>
    </source>
</evidence>
<evidence type="ECO:0000256" key="3">
    <source>
        <dbReference type="ARBA" id="ARBA00022801"/>
    </source>
</evidence>
<keyword evidence="1 7" id="KW-0645">Protease</keyword>
<dbReference type="OrthoDB" id="7729212at2759"/>
<dbReference type="PANTHER" id="PTHR24276:SF96">
    <property type="entry name" value="PEPTIDASE S1 DOMAIN-CONTAINING PROTEIN"/>
    <property type="match status" value="1"/>
</dbReference>
<keyword evidence="8" id="KW-0732">Signal</keyword>
<dbReference type="EMBL" id="KE525318">
    <property type="protein sequence ID" value="KFB46531.1"/>
    <property type="molecule type" value="Genomic_DNA"/>
</dbReference>
<dbReference type="Gene3D" id="2.40.10.10">
    <property type="entry name" value="Trypsin-like serine proteases"/>
    <property type="match status" value="1"/>
</dbReference>
<dbReference type="Proteomes" id="UP000030765">
    <property type="component" value="Unassembled WGS sequence"/>
</dbReference>
<evidence type="ECO:0000256" key="7">
    <source>
        <dbReference type="RuleBase" id="RU363034"/>
    </source>
</evidence>
<dbReference type="InterPro" id="IPR050430">
    <property type="entry name" value="Peptidase_S1"/>
</dbReference>
<feature type="signal peptide" evidence="8">
    <location>
        <begin position="1"/>
        <end position="19"/>
    </location>
</feature>
<gene>
    <name evidence="10" type="ORF">ZHAS_00014525</name>
</gene>
<comment type="similarity">
    <text evidence="6">Belongs to the peptidase S1 family. CLIP subfamily.</text>
</comment>
<dbReference type="GO" id="GO:0006508">
    <property type="term" value="P:proteolysis"/>
    <property type="evidence" value="ECO:0007669"/>
    <property type="project" value="UniProtKB-KW"/>
</dbReference>
<dbReference type="PRINTS" id="PR00722">
    <property type="entry name" value="CHYMOTRYPSIN"/>
</dbReference>
<dbReference type="VEuPathDB" id="VectorBase:ASIC014525"/>
<dbReference type="VEuPathDB" id="VectorBase:ASIS007777"/>
<dbReference type="InterPro" id="IPR009003">
    <property type="entry name" value="Peptidase_S1_PA"/>
</dbReference>
<evidence type="ECO:0000313" key="11">
    <source>
        <dbReference type="EnsemblMetazoa" id="ASIC014525-PA"/>
    </source>
</evidence>
<protein>
    <submittedName>
        <fullName evidence="10">AGAP012692-PA-like protein</fullName>
    </submittedName>
</protein>
<dbReference type="InterPro" id="IPR001314">
    <property type="entry name" value="Peptidase_S1A"/>
</dbReference>
<dbReference type="FunFam" id="2.40.10.10:FF:000034">
    <property type="entry name" value="Eupolytin"/>
    <property type="match status" value="1"/>
</dbReference>
<reference evidence="11" key="2">
    <citation type="submission" date="2020-05" db="UniProtKB">
        <authorList>
            <consortium name="EnsemblMetazoa"/>
        </authorList>
    </citation>
    <scope>IDENTIFICATION</scope>
</reference>
<dbReference type="SUPFAM" id="SSF50494">
    <property type="entry name" value="Trypsin-like serine proteases"/>
    <property type="match status" value="1"/>
</dbReference>
<organism evidence="11 12">
    <name type="scientific">Anopheles sinensis</name>
    <name type="common">Mosquito</name>
    <dbReference type="NCBI Taxonomy" id="74873"/>
    <lineage>
        <taxon>Eukaryota</taxon>
        <taxon>Metazoa</taxon>
        <taxon>Ecdysozoa</taxon>
        <taxon>Arthropoda</taxon>
        <taxon>Hexapoda</taxon>
        <taxon>Insecta</taxon>
        <taxon>Pterygota</taxon>
        <taxon>Neoptera</taxon>
        <taxon>Endopterygota</taxon>
        <taxon>Diptera</taxon>
        <taxon>Nematocera</taxon>
        <taxon>Culicoidea</taxon>
        <taxon>Culicidae</taxon>
        <taxon>Anophelinae</taxon>
        <taxon>Anopheles</taxon>
    </lineage>
</organism>
<dbReference type="PROSITE" id="PS00135">
    <property type="entry name" value="TRYPSIN_SER"/>
    <property type="match status" value="1"/>
</dbReference>
<dbReference type="InterPro" id="IPR033116">
    <property type="entry name" value="TRYPSIN_SER"/>
</dbReference>
<dbReference type="SMART" id="SM00020">
    <property type="entry name" value="Tryp_SPc"/>
    <property type="match status" value="1"/>
</dbReference>
<feature type="domain" description="Peptidase S1" evidence="9">
    <location>
        <begin position="36"/>
        <end position="267"/>
    </location>
</feature>
<keyword evidence="3 7" id="KW-0378">Hydrolase</keyword>
<dbReference type="GO" id="GO:0007586">
    <property type="term" value="P:digestion"/>
    <property type="evidence" value="ECO:0007669"/>
    <property type="project" value="UniProtKB-KW"/>
</dbReference>
<keyword evidence="5" id="KW-1015">Disulfide bond</keyword>
<dbReference type="InterPro" id="IPR001254">
    <property type="entry name" value="Trypsin_dom"/>
</dbReference>
<dbReference type="Pfam" id="PF00089">
    <property type="entry name" value="Trypsin"/>
    <property type="match status" value="1"/>
</dbReference>
<evidence type="ECO:0000256" key="5">
    <source>
        <dbReference type="ARBA" id="ARBA00023157"/>
    </source>
</evidence>
<evidence type="ECO:0000313" key="10">
    <source>
        <dbReference type="EMBL" id="KFB46531.1"/>
    </source>
</evidence>
<sequence length="268" mass="28981">MKQTFGLVFFALLFGCVLAGNKPESVSAKGTQSGRVVNGTSVSSENYPFVVSMHRYLGGFFCAASIITDKHALTAGHCLVGNIVKPADFVLIGGSSYVDSGILFFVSNYSVHPKYSVDNDTADYDAAIVTIDGTFDNFTNIAPISLPKTAINYSRNNPTWCYVVGWGRTDGKMPTYPETLQHAWMQVVSQYKCQQIYIRKTAITSRMICADLPNTSACYGDSGGPLVCNGELTGIVSWGSDYCSGQPSVFAKVDSTSIREFIKEIAGI</sequence>